<evidence type="ECO:0000313" key="4">
    <source>
        <dbReference type="Proteomes" id="UP000824890"/>
    </source>
</evidence>
<keyword evidence="4" id="KW-1185">Reference proteome</keyword>
<evidence type="ECO:0000256" key="1">
    <source>
        <dbReference type="SAM" id="MobiDB-lite"/>
    </source>
</evidence>
<evidence type="ECO:0000256" key="2">
    <source>
        <dbReference type="SAM" id="Phobius"/>
    </source>
</evidence>
<feature type="transmembrane region" description="Helical" evidence="2">
    <location>
        <begin position="308"/>
        <end position="328"/>
    </location>
</feature>
<protein>
    <submittedName>
        <fullName evidence="3">Uncharacterized protein</fullName>
    </submittedName>
</protein>
<sequence length="420" mass="47902">FREWDPGTGGAKGISDHYYGCLEANRKGFKGSDTTDTIEIRRDLGKNGKLGIEGFWYLLRASSRVCFFEDWSIVSQLRNLQRVILNQKEEVVGLEIKEKYYRSALLRLWKVLIVWQIHTYHDGVGLLREEICGINQIIWHLIGLDWWRGVEEIPLESVNVVGNEEDSDDGFNNLTDGDVGVEGNNDKIPEESHELDEEAIQPEVAEGKEQIPGEVDKKKVVRKSLFKSSAIAGGSTKARMVQALVATRKRTVSKTAPRHGEGAKQQEEKGPSNPKPNIQEVERVCEQLVCSIFNFQFVFQFNKLYEHMIWVFFGLMFGPICSLCFIGLPYEGLNWNRMRLFGFWFWCGGDCGSCVLTLTVFKKQTPCLQGGFYLEELLCLVPLNQAQISKVYMEAIVLVEIEQHESRMGIRLRRSNKYGG</sequence>
<proteinExistence type="predicted"/>
<feature type="region of interest" description="Disordered" evidence="1">
    <location>
        <begin position="249"/>
        <end position="277"/>
    </location>
</feature>
<organism evidence="3 4">
    <name type="scientific">Brassica napus</name>
    <name type="common">Rape</name>
    <dbReference type="NCBI Taxonomy" id="3708"/>
    <lineage>
        <taxon>Eukaryota</taxon>
        <taxon>Viridiplantae</taxon>
        <taxon>Streptophyta</taxon>
        <taxon>Embryophyta</taxon>
        <taxon>Tracheophyta</taxon>
        <taxon>Spermatophyta</taxon>
        <taxon>Magnoliopsida</taxon>
        <taxon>eudicotyledons</taxon>
        <taxon>Gunneridae</taxon>
        <taxon>Pentapetalae</taxon>
        <taxon>rosids</taxon>
        <taxon>malvids</taxon>
        <taxon>Brassicales</taxon>
        <taxon>Brassicaceae</taxon>
        <taxon>Brassiceae</taxon>
        <taxon>Brassica</taxon>
    </lineage>
</organism>
<keyword evidence="2" id="KW-0472">Membrane</keyword>
<reference evidence="3 4" key="1">
    <citation type="submission" date="2021-05" db="EMBL/GenBank/DDBJ databases">
        <title>Genome Assembly of Synthetic Allotetraploid Brassica napus Reveals Homoeologous Exchanges between Subgenomes.</title>
        <authorList>
            <person name="Davis J.T."/>
        </authorList>
    </citation>
    <scope>NUCLEOTIDE SEQUENCE [LARGE SCALE GENOMIC DNA]</scope>
    <source>
        <strain evidence="4">cv. Da-Ae</strain>
        <tissue evidence="3">Seedling</tissue>
    </source>
</reference>
<gene>
    <name evidence="3" type="ORF">HID58_005430</name>
</gene>
<keyword evidence="2" id="KW-0812">Transmembrane</keyword>
<name>A0ABQ8E8I8_BRANA</name>
<evidence type="ECO:0000313" key="3">
    <source>
        <dbReference type="EMBL" id="KAH0937969.1"/>
    </source>
</evidence>
<feature type="non-terminal residue" evidence="3">
    <location>
        <position position="1"/>
    </location>
</feature>
<dbReference type="EMBL" id="JAGKQM010000002">
    <property type="protein sequence ID" value="KAH0937969.1"/>
    <property type="molecule type" value="Genomic_DNA"/>
</dbReference>
<feature type="compositionally biased region" description="Basic and acidic residues" evidence="1">
    <location>
        <begin position="258"/>
        <end position="270"/>
    </location>
</feature>
<feature type="non-terminal residue" evidence="3">
    <location>
        <position position="420"/>
    </location>
</feature>
<dbReference type="Proteomes" id="UP000824890">
    <property type="component" value="Unassembled WGS sequence"/>
</dbReference>
<comment type="caution">
    <text evidence="3">The sequence shown here is derived from an EMBL/GenBank/DDBJ whole genome shotgun (WGS) entry which is preliminary data.</text>
</comment>
<accession>A0ABQ8E8I8</accession>
<keyword evidence="2" id="KW-1133">Transmembrane helix</keyword>